<protein>
    <submittedName>
        <fullName evidence="1">Uncharacterized protein</fullName>
    </submittedName>
</protein>
<comment type="caution">
    <text evidence="1">The sequence shown here is derived from an EMBL/GenBank/DDBJ whole genome shotgun (WGS) entry which is preliminary data.</text>
</comment>
<accession>A0ABN9PUW5</accession>
<reference evidence="1" key="1">
    <citation type="submission" date="2023-10" db="EMBL/GenBank/DDBJ databases">
        <authorList>
            <person name="Chen Y."/>
            <person name="Shah S."/>
            <person name="Dougan E. K."/>
            <person name="Thang M."/>
            <person name="Chan C."/>
        </authorList>
    </citation>
    <scope>NUCLEOTIDE SEQUENCE [LARGE SCALE GENOMIC DNA]</scope>
</reference>
<evidence type="ECO:0000313" key="1">
    <source>
        <dbReference type="EMBL" id="CAK0795835.1"/>
    </source>
</evidence>
<feature type="non-terminal residue" evidence="1">
    <location>
        <position position="95"/>
    </location>
</feature>
<proteinExistence type="predicted"/>
<name>A0ABN9PUW5_9DINO</name>
<keyword evidence="2" id="KW-1185">Reference proteome</keyword>
<dbReference type="EMBL" id="CAUYUJ010001419">
    <property type="protein sequence ID" value="CAK0795835.1"/>
    <property type="molecule type" value="Genomic_DNA"/>
</dbReference>
<evidence type="ECO:0000313" key="2">
    <source>
        <dbReference type="Proteomes" id="UP001189429"/>
    </source>
</evidence>
<feature type="non-terminal residue" evidence="1">
    <location>
        <position position="1"/>
    </location>
</feature>
<dbReference type="Proteomes" id="UP001189429">
    <property type="component" value="Unassembled WGS sequence"/>
</dbReference>
<sequence length="95" mass="10670">FLSNNDQVLLPELANDVPLPDIQQTIDFLTEIGDTENAKGYQKVLEQRKAQASAVAQTPTLQQQVSNAFNQVRSLENKLSKAVTHRQKLKEHIDT</sequence>
<organism evidence="1 2">
    <name type="scientific">Prorocentrum cordatum</name>
    <dbReference type="NCBI Taxonomy" id="2364126"/>
    <lineage>
        <taxon>Eukaryota</taxon>
        <taxon>Sar</taxon>
        <taxon>Alveolata</taxon>
        <taxon>Dinophyceae</taxon>
        <taxon>Prorocentrales</taxon>
        <taxon>Prorocentraceae</taxon>
        <taxon>Prorocentrum</taxon>
    </lineage>
</organism>
<gene>
    <name evidence="1" type="ORF">PCOR1329_LOCUS5383</name>
</gene>